<dbReference type="RefSeq" id="WP_145854947.1">
    <property type="nucleotide sequence ID" value="NZ_RPFW01000004.1"/>
</dbReference>
<evidence type="ECO:0000313" key="6">
    <source>
        <dbReference type="EMBL" id="TVZ02790.1"/>
    </source>
</evidence>
<dbReference type="Pfam" id="PF00440">
    <property type="entry name" value="TetR_N"/>
    <property type="match status" value="1"/>
</dbReference>
<dbReference type="AlphaFoldDB" id="A0A6P2BV72"/>
<reference evidence="6 7" key="1">
    <citation type="submission" date="2018-11" db="EMBL/GenBank/DDBJ databases">
        <title>Trebonia kvetii gen.nov., sp.nov., a novel acidophilic actinobacterium, and proposal of the new actinobacterial family Treboniaceae fam. nov.</title>
        <authorList>
            <person name="Rapoport D."/>
            <person name="Sagova-Mareckova M."/>
            <person name="Sedlacek I."/>
            <person name="Provaznik J."/>
            <person name="Kralova S."/>
            <person name="Pavlinic D."/>
            <person name="Benes V."/>
            <person name="Kopecky J."/>
        </authorList>
    </citation>
    <scope>NUCLEOTIDE SEQUENCE [LARGE SCALE GENOMIC DNA]</scope>
    <source>
        <strain evidence="6 7">15Tr583</strain>
    </source>
</reference>
<keyword evidence="3" id="KW-0804">Transcription</keyword>
<dbReference type="InterPro" id="IPR001647">
    <property type="entry name" value="HTH_TetR"/>
</dbReference>
<feature type="DNA-binding region" description="H-T-H motif" evidence="4">
    <location>
        <begin position="29"/>
        <end position="48"/>
    </location>
</feature>
<keyword evidence="1" id="KW-0805">Transcription regulation</keyword>
<feature type="domain" description="HTH tetR-type" evidence="5">
    <location>
        <begin position="6"/>
        <end position="66"/>
    </location>
</feature>
<keyword evidence="7" id="KW-1185">Reference proteome</keyword>
<dbReference type="Proteomes" id="UP000460272">
    <property type="component" value="Unassembled WGS sequence"/>
</dbReference>
<dbReference type="PANTHER" id="PTHR30055:SF238">
    <property type="entry name" value="MYCOFACTOCIN BIOSYNTHESIS TRANSCRIPTIONAL REGULATOR MFTR-RELATED"/>
    <property type="match status" value="1"/>
</dbReference>
<name>A0A6P2BV72_9ACTN</name>
<dbReference type="PANTHER" id="PTHR30055">
    <property type="entry name" value="HTH-TYPE TRANSCRIPTIONAL REGULATOR RUTR"/>
    <property type="match status" value="1"/>
</dbReference>
<protein>
    <submittedName>
        <fullName evidence="6">TetR family transcriptional regulator</fullName>
    </submittedName>
</protein>
<dbReference type="EMBL" id="RPFW01000004">
    <property type="protein sequence ID" value="TVZ02790.1"/>
    <property type="molecule type" value="Genomic_DNA"/>
</dbReference>
<dbReference type="SUPFAM" id="SSF46689">
    <property type="entry name" value="Homeodomain-like"/>
    <property type="match status" value="1"/>
</dbReference>
<dbReference type="OrthoDB" id="4746440at2"/>
<comment type="caution">
    <text evidence="6">The sequence shown here is derived from an EMBL/GenBank/DDBJ whole genome shotgun (WGS) entry which is preliminary data.</text>
</comment>
<keyword evidence="2 4" id="KW-0238">DNA-binding</keyword>
<dbReference type="PROSITE" id="PS50977">
    <property type="entry name" value="HTH_TETR_2"/>
    <property type="match status" value="1"/>
</dbReference>
<accession>A0A6P2BV72</accession>
<evidence type="ECO:0000256" key="3">
    <source>
        <dbReference type="ARBA" id="ARBA00023163"/>
    </source>
</evidence>
<gene>
    <name evidence="6" type="ORF">EAS64_20050</name>
</gene>
<organism evidence="6 7">
    <name type="scientific">Trebonia kvetii</name>
    <dbReference type="NCBI Taxonomy" id="2480626"/>
    <lineage>
        <taxon>Bacteria</taxon>
        <taxon>Bacillati</taxon>
        <taxon>Actinomycetota</taxon>
        <taxon>Actinomycetes</taxon>
        <taxon>Streptosporangiales</taxon>
        <taxon>Treboniaceae</taxon>
        <taxon>Trebonia</taxon>
    </lineage>
</organism>
<dbReference type="Gene3D" id="1.10.357.10">
    <property type="entry name" value="Tetracycline Repressor, domain 2"/>
    <property type="match status" value="1"/>
</dbReference>
<dbReference type="InterPro" id="IPR050109">
    <property type="entry name" value="HTH-type_TetR-like_transc_reg"/>
</dbReference>
<dbReference type="PRINTS" id="PR00455">
    <property type="entry name" value="HTHTETR"/>
</dbReference>
<evidence type="ECO:0000313" key="7">
    <source>
        <dbReference type="Proteomes" id="UP000460272"/>
    </source>
</evidence>
<evidence type="ECO:0000256" key="4">
    <source>
        <dbReference type="PROSITE-ProRule" id="PRU00335"/>
    </source>
</evidence>
<evidence type="ECO:0000256" key="2">
    <source>
        <dbReference type="ARBA" id="ARBA00023125"/>
    </source>
</evidence>
<dbReference type="InterPro" id="IPR009057">
    <property type="entry name" value="Homeodomain-like_sf"/>
</dbReference>
<sequence length="197" mass="21318">MSRWAPNARERLENAALDLFAENGYEETTVAQIADRAGMNRATFFRHFADKREVLFGGEDALAGLFADAIRAAPPGATLTECLRAALAAAGVAMTPQLRAAAARRRLVVAANSELQERGLLKHARVTQSITAALRERGTDELTARMGAEMGMLAFSVAFDRWMKANDDEPFPPFADTALSDLQARAAELVLPSRISA</sequence>
<proteinExistence type="predicted"/>
<evidence type="ECO:0000259" key="5">
    <source>
        <dbReference type="PROSITE" id="PS50977"/>
    </source>
</evidence>
<dbReference type="GO" id="GO:0000976">
    <property type="term" value="F:transcription cis-regulatory region binding"/>
    <property type="evidence" value="ECO:0007669"/>
    <property type="project" value="TreeGrafter"/>
</dbReference>
<dbReference type="GO" id="GO:0003700">
    <property type="term" value="F:DNA-binding transcription factor activity"/>
    <property type="evidence" value="ECO:0007669"/>
    <property type="project" value="TreeGrafter"/>
</dbReference>
<evidence type="ECO:0000256" key="1">
    <source>
        <dbReference type="ARBA" id="ARBA00023015"/>
    </source>
</evidence>